<dbReference type="InterPro" id="IPR036388">
    <property type="entry name" value="WH-like_DNA-bd_sf"/>
</dbReference>
<dbReference type="PROSITE" id="PS51078">
    <property type="entry name" value="ICLR_ED"/>
    <property type="match status" value="1"/>
</dbReference>
<dbReference type="InterPro" id="IPR050707">
    <property type="entry name" value="HTH_MetabolicPath_Reg"/>
</dbReference>
<dbReference type="Pfam" id="PF09339">
    <property type="entry name" value="HTH_IclR"/>
    <property type="match status" value="1"/>
</dbReference>
<dbReference type="GO" id="GO:0003677">
    <property type="term" value="F:DNA binding"/>
    <property type="evidence" value="ECO:0007669"/>
    <property type="project" value="UniProtKB-KW"/>
</dbReference>
<dbReference type="Gene3D" id="1.10.10.10">
    <property type="entry name" value="Winged helix-like DNA-binding domain superfamily/Winged helix DNA-binding domain"/>
    <property type="match status" value="1"/>
</dbReference>
<dbReference type="InterPro" id="IPR005471">
    <property type="entry name" value="Tscrpt_reg_IclR_N"/>
</dbReference>
<dbReference type="SUPFAM" id="SSF46785">
    <property type="entry name" value="Winged helix' DNA-binding domain"/>
    <property type="match status" value="1"/>
</dbReference>
<evidence type="ECO:0000313" key="7">
    <source>
        <dbReference type="Proteomes" id="UP000264036"/>
    </source>
</evidence>
<dbReference type="InterPro" id="IPR014757">
    <property type="entry name" value="Tscrpt_reg_IclR_C"/>
</dbReference>
<evidence type="ECO:0000256" key="1">
    <source>
        <dbReference type="ARBA" id="ARBA00023015"/>
    </source>
</evidence>
<dbReference type="InterPro" id="IPR036390">
    <property type="entry name" value="WH_DNA-bd_sf"/>
</dbReference>
<keyword evidence="3" id="KW-0804">Transcription</keyword>
<dbReference type="CDD" id="cd00090">
    <property type="entry name" value="HTH_ARSR"/>
    <property type="match status" value="1"/>
</dbReference>
<accession>A0A356LGF8</accession>
<dbReference type="SMART" id="SM00346">
    <property type="entry name" value="HTH_ICLR"/>
    <property type="match status" value="1"/>
</dbReference>
<evidence type="ECO:0000256" key="3">
    <source>
        <dbReference type="ARBA" id="ARBA00023163"/>
    </source>
</evidence>
<reference evidence="6 7" key="1">
    <citation type="journal article" date="2018" name="Nat. Biotechnol.">
        <title>A standardized bacterial taxonomy based on genome phylogeny substantially revises the tree of life.</title>
        <authorList>
            <person name="Parks D.H."/>
            <person name="Chuvochina M."/>
            <person name="Waite D.W."/>
            <person name="Rinke C."/>
            <person name="Skarshewski A."/>
            <person name="Chaumeil P.A."/>
            <person name="Hugenholtz P."/>
        </authorList>
    </citation>
    <scope>NUCLEOTIDE SEQUENCE [LARGE SCALE GENOMIC DNA]</scope>
    <source>
        <strain evidence="6">UBA10707</strain>
    </source>
</reference>
<organism evidence="6 7">
    <name type="scientific">Advenella kashmirensis</name>
    <dbReference type="NCBI Taxonomy" id="310575"/>
    <lineage>
        <taxon>Bacteria</taxon>
        <taxon>Pseudomonadati</taxon>
        <taxon>Pseudomonadota</taxon>
        <taxon>Betaproteobacteria</taxon>
        <taxon>Burkholderiales</taxon>
        <taxon>Alcaligenaceae</taxon>
    </lineage>
</organism>
<gene>
    <name evidence="6" type="ORF">DD666_09625</name>
</gene>
<name>A0A356LGF8_9BURK</name>
<dbReference type="Pfam" id="PF01614">
    <property type="entry name" value="IclR_C"/>
    <property type="match status" value="1"/>
</dbReference>
<dbReference type="PANTHER" id="PTHR30136">
    <property type="entry name" value="HELIX-TURN-HELIX TRANSCRIPTIONAL REGULATOR, ICLR FAMILY"/>
    <property type="match status" value="1"/>
</dbReference>
<comment type="caution">
    <text evidence="6">The sequence shown here is derived from an EMBL/GenBank/DDBJ whole genome shotgun (WGS) entry which is preliminary data.</text>
</comment>
<dbReference type="EMBL" id="DOEK01000027">
    <property type="protein sequence ID" value="HBP29661.1"/>
    <property type="molecule type" value="Genomic_DNA"/>
</dbReference>
<dbReference type="PROSITE" id="PS51077">
    <property type="entry name" value="HTH_ICLR"/>
    <property type="match status" value="1"/>
</dbReference>
<dbReference type="GO" id="GO:0003700">
    <property type="term" value="F:DNA-binding transcription factor activity"/>
    <property type="evidence" value="ECO:0007669"/>
    <property type="project" value="TreeGrafter"/>
</dbReference>
<evidence type="ECO:0000259" key="4">
    <source>
        <dbReference type="PROSITE" id="PS51077"/>
    </source>
</evidence>
<evidence type="ECO:0000259" key="5">
    <source>
        <dbReference type="PROSITE" id="PS51078"/>
    </source>
</evidence>
<dbReference type="InterPro" id="IPR029016">
    <property type="entry name" value="GAF-like_dom_sf"/>
</dbReference>
<dbReference type="AlphaFoldDB" id="A0A356LGF8"/>
<dbReference type="PANTHER" id="PTHR30136:SF24">
    <property type="entry name" value="HTH-TYPE TRANSCRIPTIONAL REPRESSOR ALLR"/>
    <property type="match status" value="1"/>
</dbReference>
<keyword evidence="1" id="KW-0805">Transcription regulation</keyword>
<keyword evidence="2" id="KW-0238">DNA-binding</keyword>
<dbReference type="SUPFAM" id="SSF55781">
    <property type="entry name" value="GAF domain-like"/>
    <property type="match status" value="1"/>
</dbReference>
<proteinExistence type="predicted"/>
<dbReference type="InterPro" id="IPR011991">
    <property type="entry name" value="ArsR-like_HTH"/>
</dbReference>
<evidence type="ECO:0000313" key="6">
    <source>
        <dbReference type="EMBL" id="HBP29661.1"/>
    </source>
</evidence>
<sequence length="272" mass="29160">MDQQSAGAQGVLTKGLGILRLLSDAGPQGLRVTDIARQLELSQATVHRLLQTLIAEGFVVQRQGSKSYALTLELFSLVARAHHKESSLRAICRSSILRIVGTLQDSAFVLLRDRYDVVCIDKMEGSYITQSLTGGIGGRIPIGLGQGSIAILAALPESERNAILAFNIPRFYQDDGIDEPQLRARIQQTQQNGYVLNTGPGKLTGIGGIAVAFTDTTGYPVGAIGLSVLTERLTQERLPFIVDILKREAAAISSNLNPFDPGLGSPHMALSN</sequence>
<dbReference type="Proteomes" id="UP000264036">
    <property type="component" value="Unassembled WGS sequence"/>
</dbReference>
<protein>
    <submittedName>
        <fullName evidence="6">IclR family transcriptional regulator</fullName>
    </submittedName>
</protein>
<evidence type="ECO:0000256" key="2">
    <source>
        <dbReference type="ARBA" id="ARBA00023125"/>
    </source>
</evidence>
<dbReference type="GO" id="GO:0045892">
    <property type="term" value="P:negative regulation of DNA-templated transcription"/>
    <property type="evidence" value="ECO:0007669"/>
    <property type="project" value="TreeGrafter"/>
</dbReference>
<dbReference type="Gene3D" id="3.30.450.40">
    <property type="match status" value="1"/>
</dbReference>
<feature type="domain" description="IclR-ED" evidence="5">
    <location>
        <begin position="73"/>
        <end position="258"/>
    </location>
</feature>
<feature type="domain" description="HTH iclR-type" evidence="4">
    <location>
        <begin position="9"/>
        <end position="72"/>
    </location>
</feature>